<organism evidence="7 8">
    <name type="scientific">Loigolactobacillus backii</name>
    <dbReference type="NCBI Taxonomy" id="375175"/>
    <lineage>
        <taxon>Bacteria</taxon>
        <taxon>Bacillati</taxon>
        <taxon>Bacillota</taxon>
        <taxon>Bacilli</taxon>
        <taxon>Lactobacillales</taxon>
        <taxon>Lactobacillaceae</taxon>
        <taxon>Loigolactobacillus</taxon>
    </lineage>
</organism>
<dbReference type="InterPro" id="IPR023908">
    <property type="entry name" value="xxxLxxG_rpt"/>
</dbReference>
<keyword evidence="8" id="KW-1185">Reference proteome</keyword>
<evidence type="ECO:0000256" key="2">
    <source>
        <dbReference type="ARBA" id="ARBA00022692"/>
    </source>
</evidence>
<evidence type="ECO:0000256" key="1">
    <source>
        <dbReference type="ARBA" id="ARBA00004141"/>
    </source>
</evidence>
<dbReference type="InterPro" id="IPR017500">
    <property type="entry name" value="Phage_infect_YhgE_N"/>
</dbReference>
<accession>A0A192H0Y8</accession>
<dbReference type="STRING" id="375175.AYR53_03465"/>
<evidence type="ECO:0000313" key="8">
    <source>
        <dbReference type="Proteomes" id="UP000078582"/>
    </source>
</evidence>
<feature type="transmembrane region" description="Helical" evidence="5">
    <location>
        <begin position="961"/>
        <end position="983"/>
    </location>
</feature>
<evidence type="ECO:0000256" key="4">
    <source>
        <dbReference type="ARBA" id="ARBA00023136"/>
    </source>
</evidence>
<sequence length="1005" mass="105060">MWEMIKNEWRFVRKNRLILLSVIVMAFIPLLYSVFFLKSVWDPYGNTQNLPVAVVNQDQPVHYNGATLNVGKQTVTKLKNNKQLGWRFVSAKKAAQGMKDKKYYTVVTLPKNFSKNAATLLDKNPKKMRLTYKTNDSLNYIGEVISQIGATSLDKEIRAAVTNAYASAVFDQLHVVGKGMHTAAGGATQLDTGLVTMNDGLKQYTVAVSQVNDGVQTLDMSVKPLASGAGQLATGSATLAKGLNKYTAGVLQLGTGAGQLNANSSKLTSGATQLAGGTALLNGKTGALTGGVNQLATGSQKLSGGVQAYTAGVGSLSGGLGQLATNSQQLRSGTSELKNSLKDLPAGVTAVNDGNTELATQVAQLNQQLATSGLLNLAKNPQQLTTLQQQSSNLEQSLASSQTQDLLNGMNQLAKVNLTGLSDSVAKLQTAATEAQTTMTGSLGQIAVNANESAQDAQAVLVANPDLDQASKAKLTAIIAREAGTSPTSTASELKTTQATMTGLAQQLTTAENTLTTLAPTLTKVSSLGQQLPELQEKLQAAKSLLASTNTLMSQLNTKENQTLLAAMPAKLNDLQKATQQLAAGTQQLDTQVNAKVPGSQQSLLLASLNQLEAGTTTYTKGVDAANAGATQLKQNSGSLASGATQLAGGIGSMQQQLPTLVTGISTLNGGAQQLSSGVQQYTGGVQALNSGASQLNANSATLNSGAQQLASGLGQLNQQVPQLVTGVGQLASGTGQLNAKSTDLIDGSIKLNTGAAQLATALKSGSKKVNGIKTTPKTTAMFASPTSLKHQNYSYVPNYGHALAPYVLSLALYVGALVFNFAYPIRKISMAGKSATAWFFSKVSLGAVVAVAMAIIEATLIMAFGLQVDHVGAFYLIAIIFALASMFTIMFLSMALDNPGRFLAMILLMLQLGGSGGTFPMEVTNGFFNAIHRFLPMTYSILGFREAITSGLGGRTIGQVTLILATFTLVALILLWAVMVLLQRIHLAGTSQLDENQKLQKIEK</sequence>
<name>A0A192H0Y8_9LACO</name>
<evidence type="ECO:0000256" key="5">
    <source>
        <dbReference type="SAM" id="Phobius"/>
    </source>
</evidence>
<dbReference type="PANTHER" id="PTHR43077:SF5">
    <property type="entry name" value="PHAGE INFECTION PROTEIN"/>
    <property type="match status" value="1"/>
</dbReference>
<dbReference type="NCBIfam" id="TIGR03061">
    <property type="entry name" value="pip_yhgE_Nterm"/>
    <property type="match status" value="1"/>
</dbReference>
<protein>
    <recommendedName>
        <fullName evidence="6">ABC-2 type transporter transmembrane domain-containing protein</fullName>
    </recommendedName>
</protein>
<feature type="transmembrane region" description="Helical" evidence="5">
    <location>
        <begin position="903"/>
        <end position="920"/>
    </location>
</feature>
<dbReference type="InterPro" id="IPR017501">
    <property type="entry name" value="Phage_infect_YhgE_C"/>
</dbReference>
<dbReference type="GO" id="GO:0140359">
    <property type="term" value="F:ABC-type transporter activity"/>
    <property type="evidence" value="ECO:0007669"/>
    <property type="project" value="InterPro"/>
</dbReference>
<dbReference type="Gene3D" id="3.40.1710.10">
    <property type="entry name" value="abc type-2 transporter like domain"/>
    <property type="match status" value="1"/>
</dbReference>
<dbReference type="InterPro" id="IPR051328">
    <property type="entry name" value="T7SS_ABC-Transporter"/>
</dbReference>
<keyword evidence="3 5" id="KW-1133">Transmembrane helix</keyword>
<keyword evidence="4 5" id="KW-0472">Membrane</keyword>
<reference evidence="7 8" key="1">
    <citation type="submission" date="2016-03" db="EMBL/GenBank/DDBJ databases">
        <title>Pediococcus and Lactobacillus from brewery environment - whole genome sequencing and assembly.</title>
        <authorList>
            <person name="Behr J."/>
            <person name="Geissler A.J."/>
            <person name="Vogel R.F."/>
        </authorList>
    </citation>
    <scope>NUCLEOTIDE SEQUENCE [LARGE SCALE GENOMIC DNA]</scope>
    <source>
        <strain evidence="7 8">TMW 1.1989</strain>
    </source>
</reference>
<dbReference type="Pfam" id="PF12698">
    <property type="entry name" value="ABC2_membrane_3"/>
    <property type="match status" value="1"/>
</dbReference>
<dbReference type="PANTHER" id="PTHR43077">
    <property type="entry name" value="TRANSPORT PERMEASE YVFS-RELATED"/>
    <property type="match status" value="1"/>
</dbReference>
<dbReference type="EMBL" id="CP014873">
    <property type="protein sequence ID" value="ANK61907.1"/>
    <property type="molecule type" value="Genomic_DNA"/>
</dbReference>
<evidence type="ECO:0000259" key="6">
    <source>
        <dbReference type="Pfam" id="PF12698"/>
    </source>
</evidence>
<evidence type="ECO:0000313" key="7">
    <source>
        <dbReference type="EMBL" id="ANK61907.1"/>
    </source>
</evidence>
<proteinExistence type="predicted"/>
<feature type="transmembrane region" description="Helical" evidence="5">
    <location>
        <begin position="844"/>
        <end position="867"/>
    </location>
</feature>
<dbReference type="NCBIfam" id="TIGR03057">
    <property type="entry name" value="xxxLxxG_by_4"/>
    <property type="match status" value="4"/>
</dbReference>
<feature type="domain" description="ABC-2 type transporter transmembrane" evidence="6">
    <location>
        <begin position="23"/>
        <end position="155"/>
    </location>
</feature>
<gene>
    <name evidence="7" type="ORF">AYR53_03465</name>
</gene>
<feature type="transmembrane region" description="Helical" evidence="5">
    <location>
        <begin position="804"/>
        <end position="824"/>
    </location>
</feature>
<dbReference type="NCBIfam" id="TIGR03062">
    <property type="entry name" value="pip_yhgE_Cterm"/>
    <property type="match status" value="1"/>
</dbReference>
<dbReference type="RefSeq" id="WP_335625431.1">
    <property type="nucleotide sequence ID" value="NZ_CP014899.1"/>
</dbReference>
<dbReference type="AlphaFoldDB" id="A0A192H0Y8"/>
<dbReference type="Proteomes" id="UP000078582">
    <property type="component" value="Chromosome"/>
</dbReference>
<keyword evidence="2 5" id="KW-0812">Transmembrane</keyword>
<feature type="transmembrane region" description="Helical" evidence="5">
    <location>
        <begin position="873"/>
        <end position="896"/>
    </location>
</feature>
<comment type="subcellular location">
    <subcellularLocation>
        <location evidence="1">Membrane</location>
        <topology evidence="1">Multi-pass membrane protein</topology>
    </subcellularLocation>
</comment>
<evidence type="ECO:0000256" key="3">
    <source>
        <dbReference type="ARBA" id="ARBA00022989"/>
    </source>
</evidence>
<dbReference type="InterPro" id="IPR013525">
    <property type="entry name" value="ABC2_TM"/>
</dbReference>
<dbReference type="Gene3D" id="1.10.287.950">
    <property type="entry name" value="Methyl-accepting chemotaxis protein"/>
    <property type="match status" value="2"/>
</dbReference>
<dbReference type="GO" id="GO:0016020">
    <property type="term" value="C:membrane"/>
    <property type="evidence" value="ECO:0007669"/>
    <property type="project" value="UniProtKB-SubCell"/>
</dbReference>